<dbReference type="PROSITE" id="PS00455">
    <property type="entry name" value="AMP_BINDING"/>
    <property type="match status" value="1"/>
</dbReference>
<reference evidence="3 4" key="1">
    <citation type="submission" date="2018-05" db="EMBL/GenBank/DDBJ databases">
        <title>Micromonospora from Atacama Desert.</title>
        <authorList>
            <person name="Carro L."/>
            <person name="Goodfellow M."/>
            <person name="Klenk H.-P."/>
        </authorList>
    </citation>
    <scope>NUCLEOTIDE SEQUENCE [LARGE SCALE GENOMIC DNA]</scope>
    <source>
        <strain evidence="3 4">LB39</strain>
    </source>
</reference>
<dbReference type="Proteomes" id="UP000282312">
    <property type="component" value="Unassembled WGS sequence"/>
</dbReference>
<accession>A0A3N9X1X5</accession>
<dbReference type="InterPro" id="IPR001242">
    <property type="entry name" value="Condensation_dom"/>
</dbReference>
<dbReference type="InterPro" id="IPR045851">
    <property type="entry name" value="AMP-bd_C_sf"/>
</dbReference>
<dbReference type="Pfam" id="PF00668">
    <property type="entry name" value="Condensation"/>
    <property type="match status" value="1"/>
</dbReference>
<protein>
    <recommendedName>
        <fullName evidence="5">Non-ribosomal peptide synthetase</fullName>
    </recommendedName>
</protein>
<dbReference type="FunFam" id="3.40.50.980:FF:000001">
    <property type="entry name" value="Non-ribosomal peptide synthetase"/>
    <property type="match status" value="1"/>
</dbReference>
<sequence length="917" mass="99446">MRSTSEPSFGQERIWLLEQLLPDTVMHHLTMAYEIRGPLDPAVLSRAAEAVVERHAQLRTTFHERDGRPFVTVHDSAPPVLRVVPVASLDQWEGRAEEERAVRFDLSELPLMRITLYPIGDDHHVLLIVLHHILTDGAGMGVLLDELSDAYAGLHDGGRWQPADLPTTYQQHVAQERTAATDGSWTKDLAYWRERLHDAPAVFTMPGAAPRPSRPTLSAHAAQASLTDADVTALQEFARRHRVSPAMVLSAAWVATLSRHCGDRDILVGTSVSGRDRAELRGLIGLFMNVVTLRVQAPAGTSFADLVTRVRDETLTAMVHRRPPFAAVVAELGRERSLAYNPVYQILFNNASRSTQAFAGVPELTSRRLPLASAALQTDLELVVAPEADQRTLLNLEASADIYEEATAALLLEHMVNLLRHGMAAPDTPVDQLSLVTEEQHRDLLRLCAPPRTPLPDVGSALELMLASIDKNPDAPAVHSGSRRFTYAELGRHAGQLAERLAREGVTRGDVVAVHLDRSVEALLAILASWQLGAAYLPVDPTYPRRRVEFILRDARAQVIVSGPGTAPDTFAALGTRVVVVDEVDGDAADGPPLTVSAGGDGEDPAYVIYTSGSTGQPKGVNVPHRAVVNFLTSMAERPGLTHDDVMLALTSPSFDISVLELLLPLMVGARIALASTEDARDPQRLLDLVTNERVTVMQATPVTWDAVLALAPAHLRLRLALCGGEALTRPLANRLCAVASQVWNMYGPTETTVWSLIAPVRPGPDDEVVPIGRPIRNTSAWVLNSDGGVLPAGVVGELHLGGSGLALGYRGRPGLTDQRFVAGPPETGTERLYRTGDLVRLRLDGDFEFLGRADSQVKIRGHRIEVDEIASLLRRHPRVRDAVVVARDDGAGNRQLVAYVVPAGLSAPTAQTNESR</sequence>
<dbReference type="InterPro" id="IPR010071">
    <property type="entry name" value="AA_adenyl_dom"/>
</dbReference>
<dbReference type="InterPro" id="IPR020845">
    <property type="entry name" value="AMP-binding_CS"/>
</dbReference>
<dbReference type="AlphaFoldDB" id="A0A3N9X1X5"/>
<dbReference type="InterPro" id="IPR000873">
    <property type="entry name" value="AMP-dep_synth/lig_dom"/>
</dbReference>
<dbReference type="GO" id="GO:0044550">
    <property type="term" value="P:secondary metabolite biosynthetic process"/>
    <property type="evidence" value="ECO:0007669"/>
    <property type="project" value="TreeGrafter"/>
</dbReference>
<evidence type="ECO:0008006" key="5">
    <source>
        <dbReference type="Google" id="ProtNLM"/>
    </source>
</evidence>
<dbReference type="Pfam" id="PF00501">
    <property type="entry name" value="AMP-binding"/>
    <property type="match status" value="1"/>
</dbReference>
<dbReference type="RefSeq" id="WP_124773856.1">
    <property type="nucleotide sequence ID" value="NZ_JBEZFR010000025.1"/>
</dbReference>
<dbReference type="PANTHER" id="PTHR45527">
    <property type="entry name" value="NONRIBOSOMAL PEPTIDE SYNTHETASE"/>
    <property type="match status" value="1"/>
</dbReference>
<evidence type="ECO:0000313" key="3">
    <source>
        <dbReference type="EMBL" id="RQX01383.1"/>
    </source>
</evidence>
<evidence type="ECO:0000313" key="4">
    <source>
        <dbReference type="Proteomes" id="UP000282312"/>
    </source>
</evidence>
<dbReference type="FunFam" id="3.40.50.12780:FF:000012">
    <property type="entry name" value="Non-ribosomal peptide synthetase"/>
    <property type="match status" value="1"/>
</dbReference>
<dbReference type="GO" id="GO:0008610">
    <property type="term" value="P:lipid biosynthetic process"/>
    <property type="evidence" value="ECO:0007669"/>
    <property type="project" value="UniProtKB-ARBA"/>
</dbReference>
<dbReference type="Gene3D" id="3.40.50.980">
    <property type="match status" value="2"/>
</dbReference>
<dbReference type="Gene3D" id="2.30.38.10">
    <property type="entry name" value="Luciferase, Domain 3"/>
    <property type="match status" value="1"/>
</dbReference>
<dbReference type="PANTHER" id="PTHR45527:SF1">
    <property type="entry name" value="FATTY ACID SYNTHASE"/>
    <property type="match status" value="1"/>
</dbReference>
<dbReference type="GO" id="GO:0043041">
    <property type="term" value="P:amino acid activation for nonribosomal peptide biosynthetic process"/>
    <property type="evidence" value="ECO:0007669"/>
    <property type="project" value="TreeGrafter"/>
</dbReference>
<dbReference type="SUPFAM" id="SSF52777">
    <property type="entry name" value="CoA-dependent acyltransferases"/>
    <property type="match status" value="2"/>
</dbReference>
<comment type="caution">
    <text evidence="3">The sequence shown here is derived from an EMBL/GenBank/DDBJ whole genome shotgun (WGS) entry which is preliminary data.</text>
</comment>
<organism evidence="3 4">
    <name type="scientific">Micromonospora inaquosa</name>
    <dbReference type="NCBI Taxonomy" id="2203716"/>
    <lineage>
        <taxon>Bacteria</taxon>
        <taxon>Bacillati</taxon>
        <taxon>Actinomycetota</taxon>
        <taxon>Actinomycetes</taxon>
        <taxon>Micromonosporales</taxon>
        <taxon>Micromonosporaceae</taxon>
        <taxon>Micromonospora</taxon>
    </lineage>
</organism>
<dbReference type="Gene3D" id="3.30.559.10">
    <property type="entry name" value="Chloramphenicol acetyltransferase-like domain"/>
    <property type="match status" value="1"/>
</dbReference>
<dbReference type="GO" id="GO:0005737">
    <property type="term" value="C:cytoplasm"/>
    <property type="evidence" value="ECO:0007669"/>
    <property type="project" value="TreeGrafter"/>
</dbReference>
<dbReference type="CDD" id="cd19531">
    <property type="entry name" value="LCL_NRPS-like"/>
    <property type="match status" value="1"/>
</dbReference>
<proteinExistence type="predicted"/>
<dbReference type="GO" id="GO:0003824">
    <property type="term" value="F:catalytic activity"/>
    <property type="evidence" value="ECO:0007669"/>
    <property type="project" value="InterPro"/>
</dbReference>
<feature type="domain" description="AMP-dependent synthetase/ligase" evidence="1">
    <location>
        <begin position="469"/>
        <end position="810"/>
    </location>
</feature>
<dbReference type="EMBL" id="QGSZ01000224">
    <property type="protein sequence ID" value="RQX01383.1"/>
    <property type="molecule type" value="Genomic_DNA"/>
</dbReference>
<dbReference type="InterPro" id="IPR023213">
    <property type="entry name" value="CAT-like_dom_sf"/>
</dbReference>
<dbReference type="Gene3D" id="3.30.559.30">
    <property type="entry name" value="Nonribosomal peptide synthetase, condensation domain"/>
    <property type="match status" value="1"/>
</dbReference>
<dbReference type="NCBIfam" id="TIGR01733">
    <property type="entry name" value="AA-adenyl-dom"/>
    <property type="match status" value="1"/>
</dbReference>
<evidence type="ECO:0000259" key="1">
    <source>
        <dbReference type="Pfam" id="PF00501"/>
    </source>
</evidence>
<evidence type="ECO:0000259" key="2">
    <source>
        <dbReference type="Pfam" id="PF00668"/>
    </source>
</evidence>
<dbReference type="GO" id="GO:0031177">
    <property type="term" value="F:phosphopantetheine binding"/>
    <property type="evidence" value="ECO:0007669"/>
    <property type="project" value="TreeGrafter"/>
</dbReference>
<dbReference type="Gene3D" id="3.30.300.30">
    <property type="match status" value="1"/>
</dbReference>
<name>A0A3N9X1X5_9ACTN</name>
<dbReference type="SUPFAM" id="SSF56801">
    <property type="entry name" value="Acetyl-CoA synthetase-like"/>
    <property type="match status" value="1"/>
</dbReference>
<keyword evidence="4" id="KW-1185">Reference proteome</keyword>
<gene>
    <name evidence="3" type="ORF">DLJ59_18335</name>
</gene>
<feature type="domain" description="Condensation" evidence="2">
    <location>
        <begin position="8"/>
        <end position="445"/>
    </location>
</feature>